<organism evidence="4">
    <name type="scientific">hydrocarbon metagenome</name>
    <dbReference type="NCBI Taxonomy" id="938273"/>
    <lineage>
        <taxon>unclassified sequences</taxon>
        <taxon>metagenomes</taxon>
        <taxon>ecological metagenomes</taxon>
    </lineage>
</organism>
<accession>A0A0W8FPE8</accession>
<dbReference type="GO" id="GO:0006313">
    <property type="term" value="P:DNA transposition"/>
    <property type="evidence" value="ECO:0007669"/>
    <property type="project" value="InterPro"/>
</dbReference>
<dbReference type="PANTHER" id="PTHR33055">
    <property type="entry name" value="TRANSPOSASE FOR INSERTION SEQUENCE ELEMENT IS1111A"/>
    <property type="match status" value="1"/>
</dbReference>
<evidence type="ECO:0000259" key="2">
    <source>
        <dbReference type="Pfam" id="PF01548"/>
    </source>
</evidence>
<dbReference type="NCBIfam" id="NF033542">
    <property type="entry name" value="transpos_IS110"/>
    <property type="match status" value="1"/>
</dbReference>
<evidence type="ECO:0000259" key="3">
    <source>
        <dbReference type="Pfam" id="PF02371"/>
    </source>
</evidence>
<protein>
    <submittedName>
        <fullName evidence="4">Mobile element protein</fullName>
    </submittedName>
</protein>
<dbReference type="GO" id="GO:0004803">
    <property type="term" value="F:transposase activity"/>
    <property type="evidence" value="ECO:0007669"/>
    <property type="project" value="InterPro"/>
</dbReference>
<dbReference type="AlphaFoldDB" id="A0A0W8FPE8"/>
<reference evidence="4" key="1">
    <citation type="journal article" date="2015" name="Proc. Natl. Acad. Sci. U.S.A.">
        <title>Networks of energetic and metabolic interactions define dynamics in microbial communities.</title>
        <authorList>
            <person name="Embree M."/>
            <person name="Liu J.K."/>
            <person name="Al-Bassam M.M."/>
            <person name="Zengler K."/>
        </authorList>
    </citation>
    <scope>NUCLEOTIDE SEQUENCE</scope>
</reference>
<comment type="caution">
    <text evidence="4">The sequence shown here is derived from an EMBL/GenBank/DDBJ whole genome shotgun (WGS) entry which is preliminary data.</text>
</comment>
<evidence type="ECO:0000313" key="4">
    <source>
        <dbReference type="EMBL" id="KUG22775.1"/>
    </source>
</evidence>
<feature type="coiled-coil region" evidence="1">
    <location>
        <begin position="137"/>
        <end position="164"/>
    </location>
</feature>
<dbReference type="InterPro" id="IPR002525">
    <property type="entry name" value="Transp_IS110-like_N"/>
</dbReference>
<sequence length="400" mass="44988">MSGLKGNFDCIVGIDISKEKFDACGITGEEAKLFQISATMDRKGFEKLKRHFGTVSFSSVLIGMESTASYHVNLFSYLVAEGYKVILINPLLISNYVKMQLRKTKTDKKDAVVIARFLLANGDTLIQRATPALISDLRDLSRQRESLVDEMTSLKIEIKQLLNITFPELEHRVGIFTKSILKLLQQYPSANALRDADIGQLSQMLIADSYGHKREAFAKTLIKVARSSVGTNSPAKEMIIKQKIGLLLHLEEALQEITDMLIEMARKLMEEDINIMTSIKGIGDKTAANFLVEMGGDINNFECSGKIIAMAGLDPAVYQSGQHEGRGRITKRGNRHLRRIIWMMTTSVIQYTDIFHAYYLKRRKEGLPYKKAVLATAHKLIRVIYAMLTQRTTFCPQVNS</sequence>
<dbReference type="InterPro" id="IPR047650">
    <property type="entry name" value="Transpos_IS110"/>
</dbReference>
<proteinExistence type="predicted"/>
<keyword evidence="1" id="KW-0175">Coiled coil</keyword>
<dbReference type="GO" id="GO:0003677">
    <property type="term" value="F:DNA binding"/>
    <property type="evidence" value="ECO:0007669"/>
    <property type="project" value="InterPro"/>
</dbReference>
<name>A0A0W8FPE8_9ZZZZ</name>
<feature type="domain" description="Transposase IS110-like N-terminal" evidence="2">
    <location>
        <begin position="12"/>
        <end position="167"/>
    </location>
</feature>
<feature type="domain" description="Transposase IS116/IS110/IS902 C-terminal" evidence="3">
    <location>
        <begin position="275"/>
        <end position="359"/>
    </location>
</feature>
<dbReference type="EMBL" id="LNQE01000941">
    <property type="protein sequence ID" value="KUG22775.1"/>
    <property type="molecule type" value="Genomic_DNA"/>
</dbReference>
<evidence type="ECO:0000256" key="1">
    <source>
        <dbReference type="SAM" id="Coils"/>
    </source>
</evidence>
<dbReference type="PANTHER" id="PTHR33055:SF15">
    <property type="entry name" value="TRANSPOSASE-RELATED"/>
    <property type="match status" value="1"/>
</dbReference>
<dbReference type="Pfam" id="PF01548">
    <property type="entry name" value="DEDD_Tnp_IS110"/>
    <property type="match status" value="1"/>
</dbReference>
<dbReference type="Pfam" id="PF02371">
    <property type="entry name" value="Transposase_20"/>
    <property type="match status" value="1"/>
</dbReference>
<gene>
    <name evidence="4" type="ORF">ASZ90_007472</name>
</gene>
<dbReference type="InterPro" id="IPR003346">
    <property type="entry name" value="Transposase_20"/>
</dbReference>